<proteinExistence type="predicted"/>
<dbReference type="Pfam" id="PF05004">
    <property type="entry name" value="IFRD"/>
    <property type="match status" value="1"/>
</dbReference>
<dbReference type="InterPro" id="IPR007701">
    <property type="entry name" value="Interferon-rel_develop_reg_N"/>
</dbReference>
<feature type="region of interest" description="Disordered" evidence="1">
    <location>
        <begin position="483"/>
        <end position="539"/>
    </location>
</feature>
<evidence type="ECO:0000259" key="2">
    <source>
        <dbReference type="Pfam" id="PF05004"/>
    </source>
</evidence>
<evidence type="ECO:0000313" key="3">
    <source>
        <dbReference type="EMBL" id="KAG0689294.1"/>
    </source>
</evidence>
<feature type="compositionally biased region" description="Low complexity" evidence="1">
    <location>
        <begin position="56"/>
        <end position="72"/>
    </location>
</feature>
<feature type="compositionally biased region" description="Low complexity" evidence="1">
    <location>
        <begin position="483"/>
        <end position="494"/>
    </location>
</feature>
<feature type="compositionally biased region" description="Basic and acidic residues" evidence="1">
    <location>
        <begin position="515"/>
        <end position="539"/>
    </location>
</feature>
<keyword evidence="4" id="KW-1185">Reference proteome</keyword>
<dbReference type="SUPFAM" id="SSF48371">
    <property type="entry name" value="ARM repeat"/>
    <property type="match status" value="1"/>
</dbReference>
<protein>
    <recommendedName>
        <fullName evidence="2">Interferon-related developmental regulator N-terminal domain-containing protein</fullName>
    </recommendedName>
</protein>
<comment type="caution">
    <text evidence="3">The sequence shown here is derived from an EMBL/GenBank/DDBJ whole genome shotgun (WGS) entry which is preliminary data.</text>
</comment>
<feature type="region of interest" description="Disordered" evidence="1">
    <location>
        <begin position="90"/>
        <end position="116"/>
    </location>
</feature>
<dbReference type="EMBL" id="PUHW01000089">
    <property type="protein sequence ID" value="KAG0689294.1"/>
    <property type="molecule type" value="Genomic_DNA"/>
</dbReference>
<evidence type="ECO:0000313" key="4">
    <source>
        <dbReference type="Proteomes" id="UP000697127"/>
    </source>
</evidence>
<feature type="compositionally biased region" description="Low complexity" evidence="1">
    <location>
        <begin position="504"/>
        <end position="513"/>
    </location>
</feature>
<organism evidence="3 4">
    <name type="scientific">Pichia californica</name>
    <dbReference type="NCBI Taxonomy" id="460514"/>
    <lineage>
        <taxon>Eukaryota</taxon>
        <taxon>Fungi</taxon>
        <taxon>Dikarya</taxon>
        <taxon>Ascomycota</taxon>
        <taxon>Saccharomycotina</taxon>
        <taxon>Pichiomycetes</taxon>
        <taxon>Pichiales</taxon>
        <taxon>Pichiaceae</taxon>
        <taxon>Pichia</taxon>
    </lineage>
</organism>
<feature type="domain" description="Interferon-related developmental regulator N-terminal" evidence="2">
    <location>
        <begin position="212"/>
        <end position="416"/>
    </location>
</feature>
<reference evidence="3" key="1">
    <citation type="submission" date="2020-11" db="EMBL/GenBank/DDBJ databases">
        <title>Kefir isolates.</title>
        <authorList>
            <person name="Marcisauskas S."/>
            <person name="Kim Y."/>
            <person name="Blasche S."/>
        </authorList>
    </citation>
    <scope>NUCLEOTIDE SEQUENCE</scope>
    <source>
        <strain evidence="3">Olga-1</strain>
    </source>
</reference>
<sequence length="539" mass="61256">MSKLHKSMHKTSSLELGESNDFLATGNSSDEFYSILTNKLNNLNIQGANISNLGINSSNDSRSGSLRSPLSRQESRQNSMLSFIIDPEIEGENSSGLSNEIGENISNSSESRDGSSMKNKFKVKVYTIPDLINVLNMSSRELTRNRIGQNEIEILLSHLYRMIISINNEVYMGNIGGNDEDFLNLFNIKNLINSDNSFLWEVWIRCLTSYGCIEVDEVASEVVESVFPILLKTINEIDNDDEKDYKKIDLSIWSFMSLILFIFYDSENHGILEHAKLFLHFLQSEKLNNDKVIESCIYMIGISLSLAYESGRFIKDFIQFELLETLKLLISNNKRKGCKKSVAVLVGFCFELLELDKITDSENDINSDNNEVDDFLIEEFDTIASEIEILANEGSKKSGKKGKVAKNVFRQVLNTLNKSSNKDDEDDELDAIPISKSKNIDIKTWFTYIRVQILRFVLGNELSSWLAKSKDISGMLKRRSIESKNNSSFSNENYSDNEEDMGESALSSLSFGGKSKKEVEKERTKQLHRERRLKEDSNL</sequence>
<dbReference type="AlphaFoldDB" id="A0A9P6WLW8"/>
<gene>
    <name evidence="3" type="ORF">C6P40_005270</name>
</gene>
<feature type="region of interest" description="Disordered" evidence="1">
    <location>
        <begin position="52"/>
        <end position="77"/>
    </location>
</feature>
<name>A0A9P6WLW8_9ASCO</name>
<dbReference type="Proteomes" id="UP000697127">
    <property type="component" value="Unassembled WGS sequence"/>
</dbReference>
<accession>A0A9P6WLW8</accession>
<feature type="compositionally biased region" description="Low complexity" evidence="1">
    <location>
        <begin position="98"/>
        <end position="109"/>
    </location>
</feature>
<evidence type="ECO:0000256" key="1">
    <source>
        <dbReference type="SAM" id="MobiDB-lite"/>
    </source>
</evidence>
<dbReference type="InterPro" id="IPR016024">
    <property type="entry name" value="ARM-type_fold"/>
</dbReference>